<sequence length="721" mass="81736">MRLKIAMSRDPRHAEAVIGVGWINNDETVSCGDDRKLLRWNLLNAEAHMMTQLSGNFYPTSLNWFPRNQSKQPSDIFVITSTEGKFYLFNRSGKIEKSVEAHRGAALCARWSGEDGSVKMWSKNGMLRSVLSQNGTPVYCISWSGDSSHILYCCGQNCFIKVLKVQMSPIKWKAHDGVVLCVDWSCNSNLIITGGEDCKYKVWDNYGRPIFSSSSHCYPITSISWNVEGDLFIVGAYNMLRLCDKVGWSHSLENLNTGSILNISWSPDSTQFVGACANGHVVHCQIIERRVSWHNIEAIQSKRKIIDVRDVTSELGREKLEIKDRITKLALGFDHLVVTTTKQCYIFSIKNWNTPIITNLKECAVSLILPNVSKGDILYEKTVAVSNDTTAIRDRFDPKTIHIFETATARTAGDGKIVHSNDIVEIAIDQCGSADERKLAFIDTSCDCYIISVRSYSAKNRIAKLGTMITKICFNDTSNILAGLQDNQLIIWTYPGVVFVDRDLLPKIIINKECRDFGRSQQIISFIGNHISIRRSDGCLVPCGIPPFAVILISYIHSLKWDQAITLCRKMKEEHLWAILAAMAVDLNNFYAAEIAYAALDEVEKVNYLSSFRTLTSKEAKLAMMHGFKGNISKAESMFIQSGDFFKAIMLNISMFRWQRALELAIKYNMHLDTVIGYRQKFLQEFGRKETDKTFLQHLSEVEIDWECIQEKIRNEEQKTN</sequence>
<proteinExistence type="predicted"/>
<dbReference type="AlphaFoldDB" id="A0A0N4UQZ4"/>
<dbReference type="GO" id="GO:0060271">
    <property type="term" value="P:cilium assembly"/>
    <property type="evidence" value="ECO:0007669"/>
    <property type="project" value="TreeGrafter"/>
</dbReference>
<dbReference type="EMBL" id="UYYG01000217">
    <property type="protein sequence ID" value="VDN53941.1"/>
    <property type="molecule type" value="Genomic_DNA"/>
</dbReference>
<evidence type="ECO:0000256" key="3">
    <source>
        <dbReference type="ARBA" id="ARBA00023273"/>
    </source>
</evidence>
<dbReference type="PROSITE" id="PS50082">
    <property type="entry name" value="WD_REPEATS_2"/>
    <property type="match status" value="1"/>
</dbReference>
<evidence type="ECO:0000313" key="10">
    <source>
        <dbReference type="WBParaSite" id="DME_0001046001-mRNA-1"/>
    </source>
</evidence>
<dbReference type="InterPro" id="IPR036322">
    <property type="entry name" value="WD40_repeat_dom_sf"/>
</dbReference>
<dbReference type="GO" id="GO:0030992">
    <property type="term" value="C:intraciliary transport particle B"/>
    <property type="evidence" value="ECO:0007669"/>
    <property type="project" value="TreeGrafter"/>
</dbReference>
<reference evidence="10" key="1">
    <citation type="submission" date="2017-02" db="UniProtKB">
        <authorList>
            <consortium name="WormBaseParasite"/>
        </authorList>
    </citation>
    <scope>IDENTIFICATION</scope>
</reference>
<keyword evidence="2" id="KW-0969">Cilium</keyword>
<dbReference type="GO" id="GO:0005929">
    <property type="term" value="C:cilium"/>
    <property type="evidence" value="ECO:0007669"/>
    <property type="project" value="UniProtKB-SubCell"/>
</dbReference>
<evidence type="ECO:0000259" key="6">
    <source>
        <dbReference type="Pfam" id="PF23387"/>
    </source>
</evidence>
<dbReference type="SUPFAM" id="SSF50978">
    <property type="entry name" value="WD40 repeat-like"/>
    <property type="match status" value="2"/>
</dbReference>
<keyword evidence="9" id="KW-1185">Reference proteome</keyword>
<feature type="domain" description="IFT80 second beta-propeller" evidence="5">
    <location>
        <begin position="374"/>
        <end position="548"/>
    </location>
</feature>
<feature type="domain" description="IFT80 second beta-propeller" evidence="5">
    <location>
        <begin position="288"/>
        <end position="369"/>
    </location>
</feature>
<keyword evidence="4" id="KW-0853">WD repeat</keyword>
<dbReference type="SMART" id="SM00320">
    <property type="entry name" value="WD40"/>
    <property type="match status" value="7"/>
</dbReference>
<dbReference type="WBParaSite" id="DME_0001046001-mRNA-1">
    <property type="protein sequence ID" value="DME_0001046001-mRNA-1"/>
    <property type="gene ID" value="DME_0001046001"/>
</dbReference>
<evidence type="ECO:0000313" key="7">
    <source>
        <dbReference type="EMBL" id="VDN53941.1"/>
    </source>
</evidence>
<dbReference type="InterPro" id="IPR001680">
    <property type="entry name" value="WD40_rpt"/>
</dbReference>
<protein>
    <submittedName>
        <fullName evidence="10">WD_REPEATS_REGION domain-containing protein</fullName>
    </submittedName>
</protein>
<gene>
    <name evidence="7" type="ORF">DME_LOCUS3914</name>
</gene>
<comment type="subcellular location">
    <subcellularLocation>
        <location evidence="1">Cell projection</location>
        <location evidence="1">Cilium</location>
    </subcellularLocation>
</comment>
<dbReference type="OrthoDB" id="408728at2759"/>
<dbReference type="Pfam" id="PF23387">
    <property type="entry name" value="TPR_IFT80_172"/>
    <property type="match status" value="1"/>
</dbReference>
<evidence type="ECO:0000256" key="4">
    <source>
        <dbReference type="PROSITE-ProRule" id="PRU00221"/>
    </source>
</evidence>
<dbReference type="PANTHER" id="PTHR24098:SF0">
    <property type="entry name" value="OUTER SEGMENT 5"/>
    <property type="match status" value="1"/>
</dbReference>
<dbReference type="PANTHER" id="PTHR24098">
    <property type="entry name" value="OUTER SEGMENT 5"/>
    <property type="match status" value="1"/>
</dbReference>
<evidence type="ECO:0000259" key="5">
    <source>
        <dbReference type="Pfam" id="PF23335"/>
    </source>
</evidence>
<evidence type="ECO:0000256" key="2">
    <source>
        <dbReference type="ARBA" id="ARBA00023069"/>
    </source>
</evidence>
<organism evidence="8 10">
    <name type="scientific">Dracunculus medinensis</name>
    <name type="common">Guinea worm</name>
    <dbReference type="NCBI Taxonomy" id="318479"/>
    <lineage>
        <taxon>Eukaryota</taxon>
        <taxon>Metazoa</taxon>
        <taxon>Ecdysozoa</taxon>
        <taxon>Nematoda</taxon>
        <taxon>Chromadorea</taxon>
        <taxon>Rhabditida</taxon>
        <taxon>Spirurina</taxon>
        <taxon>Dracunculoidea</taxon>
        <taxon>Dracunculidae</taxon>
        <taxon>Dracunculus</taxon>
    </lineage>
</organism>
<dbReference type="STRING" id="318479.A0A0N4UQZ4"/>
<dbReference type="InterPro" id="IPR056157">
    <property type="entry name" value="TPR_IFT80_172_dom"/>
</dbReference>
<evidence type="ECO:0000313" key="8">
    <source>
        <dbReference type="Proteomes" id="UP000038040"/>
    </source>
</evidence>
<accession>A0A0N4UQZ4</accession>
<keyword evidence="3" id="KW-0966">Cell projection</keyword>
<dbReference type="InterPro" id="IPR056456">
    <property type="entry name" value="Beta-prop_IFT80_2nd"/>
</dbReference>
<dbReference type="InterPro" id="IPR015943">
    <property type="entry name" value="WD40/YVTN_repeat-like_dom_sf"/>
</dbReference>
<dbReference type="Proteomes" id="UP000274756">
    <property type="component" value="Unassembled WGS sequence"/>
</dbReference>
<feature type="domain" description="IFT80/172/WDR35 TPR" evidence="6">
    <location>
        <begin position="576"/>
        <end position="719"/>
    </location>
</feature>
<dbReference type="Pfam" id="PF00400">
    <property type="entry name" value="WD40"/>
    <property type="match status" value="2"/>
</dbReference>
<dbReference type="PROSITE" id="PS50294">
    <property type="entry name" value="WD_REPEATS_REGION"/>
    <property type="match status" value="1"/>
</dbReference>
<name>A0A0N4UQZ4_DRAME</name>
<dbReference type="Gene3D" id="2.130.10.10">
    <property type="entry name" value="YVTN repeat-like/Quinoprotein amine dehydrogenase"/>
    <property type="match status" value="2"/>
</dbReference>
<reference evidence="7 9" key="2">
    <citation type="submission" date="2018-11" db="EMBL/GenBank/DDBJ databases">
        <authorList>
            <consortium name="Pathogen Informatics"/>
        </authorList>
    </citation>
    <scope>NUCLEOTIDE SEQUENCE [LARGE SCALE GENOMIC DNA]</scope>
</reference>
<evidence type="ECO:0000256" key="1">
    <source>
        <dbReference type="ARBA" id="ARBA00004138"/>
    </source>
</evidence>
<dbReference type="FunFam" id="1.25.40.470:FF:000007">
    <property type="entry name" value="Intraflagellar transport 80 homolog (Chlamydomonas)"/>
    <property type="match status" value="1"/>
</dbReference>
<dbReference type="Proteomes" id="UP000038040">
    <property type="component" value="Unplaced"/>
</dbReference>
<evidence type="ECO:0000313" key="9">
    <source>
        <dbReference type="Proteomes" id="UP000274756"/>
    </source>
</evidence>
<dbReference type="Pfam" id="PF23335">
    <property type="entry name" value="Beta-prop_IFT80_2nd"/>
    <property type="match status" value="2"/>
</dbReference>
<feature type="repeat" description="WD" evidence="4">
    <location>
        <begin position="172"/>
        <end position="204"/>
    </location>
</feature>
<dbReference type="Gene3D" id="1.25.40.470">
    <property type="match status" value="1"/>
</dbReference>